<keyword evidence="5" id="KW-1133">Transmembrane helix</keyword>
<dbReference type="Proteomes" id="UP000260655">
    <property type="component" value="Unassembled WGS sequence"/>
</dbReference>
<feature type="transmembrane region" description="Helical" evidence="5">
    <location>
        <begin position="482"/>
        <end position="505"/>
    </location>
</feature>
<dbReference type="InterPro" id="IPR019931">
    <property type="entry name" value="LPXTG_anchor"/>
</dbReference>
<dbReference type="Pfam" id="PF17802">
    <property type="entry name" value="SpaA"/>
    <property type="match status" value="1"/>
</dbReference>
<dbReference type="AlphaFoldDB" id="A0A3E4GPF6"/>
<dbReference type="InterPro" id="IPR048052">
    <property type="entry name" value="FM1-like"/>
</dbReference>
<keyword evidence="5" id="KW-0472">Membrane</keyword>
<keyword evidence="3 6" id="KW-0732">Signal</keyword>
<evidence type="ECO:0000313" key="9">
    <source>
        <dbReference type="Proteomes" id="UP000260655"/>
    </source>
</evidence>
<dbReference type="Pfam" id="PF00746">
    <property type="entry name" value="Gram_pos_anchor"/>
    <property type="match status" value="1"/>
</dbReference>
<protein>
    <submittedName>
        <fullName evidence="8">Isopeptide-forming domain-containing fimbrial protein</fullName>
    </submittedName>
</protein>
<sequence length="512" mass="54416">MGIALKRKGDKNMKKMRKIFAVLLTLAMVLGMSMTSFAADKNTITISGKGLDAEGAGASYGQIIKENRKSTLGWQFASDDIANKFVEAWNKANKPETTLDANGVIAKLIQLGVLESDANENKNVEAGTINASTNLSAALAAVTSAATNNLDLANGADVSTTGKGLYIVTAHSNGYTYLPMAAYMNTNGDNVAVVAKGAKDQLNKKVAESGQSVAPGDEVNYTIDEEYLYIAPNANPKTFTITDTLTNGKFKENSVKVVLKDSINATTGKELVADTDYKINTYANGTDLTVDFSNHYNSAYAGKIVVITYTAIAGEVTTAAPLTNNAHSSNGTGKIVEVKPVSFKVIKVNKDNTNEKLPDAEFQLYKKANEGDANAVSLTLDNKTTVYGIPVGNVIKTDANGEASVNNLDAQATYYVKETKAPNGYSLNDFAYQLRGADVQSAGTITKTEDNVTYTIQTYTYTNFTDITVKDSKLSALPSTGGIGTTIFTIAGCVIMIAAAGLFFASRKKTNK</sequence>
<evidence type="ECO:0000256" key="5">
    <source>
        <dbReference type="SAM" id="Phobius"/>
    </source>
</evidence>
<dbReference type="InterPro" id="IPR013783">
    <property type="entry name" value="Ig-like_fold"/>
</dbReference>
<dbReference type="PROSITE" id="PS50847">
    <property type="entry name" value="GRAM_POS_ANCHORING"/>
    <property type="match status" value="1"/>
</dbReference>
<accession>A0A3E4GPF6</accession>
<gene>
    <name evidence="8" type="ORF">DXD67_10275</name>
</gene>
<evidence type="ECO:0000256" key="2">
    <source>
        <dbReference type="ARBA" id="ARBA00022525"/>
    </source>
</evidence>
<keyword evidence="4" id="KW-0572">Peptidoglycan-anchor</keyword>
<keyword evidence="2" id="KW-0964">Secreted</keyword>
<feature type="domain" description="Gram-positive cocci surface proteins LPxTG" evidence="7">
    <location>
        <begin position="477"/>
        <end position="512"/>
    </location>
</feature>
<dbReference type="NCBIfam" id="TIGR01167">
    <property type="entry name" value="LPXTG_anchor"/>
    <property type="match status" value="1"/>
</dbReference>
<dbReference type="NCBIfam" id="NF033902">
    <property type="entry name" value="iso_D2_wall_anc"/>
    <property type="match status" value="1"/>
</dbReference>
<evidence type="ECO:0000256" key="1">
    <source>
        <dbReference type="ARBA" id="ARBA00022512"/>
    </source>
</evidence>
<evidence type="ECO:0000256" key="3">
    <source>
        <dbReference type="ARBA" id="ARBA00022729"/>
    </source>
</evidence>
<feature type="signal peptide" evidence="6">
    <location>
        <begin position="1"/>
        <end position="38"/>
    </location>
</feature>
<proteinExistence type="predicted"/>
<evidence type="ECO:0000256" key="6">
    <source>
        <dbReference type="SAM" id="SignalP"/>
    </source>
</evidence>
<keyword evidence="1" id="KW-0134">Cell wall</keyword>
<organism evidence="8 9">
    <name type="scientific">Coprococcus comes</name>
    <dbReference type="NCBI Taxonomy" id="410072"/>
    <lineage>
        <taxon>Bacteria</taxon>
        <taxon>Bacillati</taxon>
        <taxon>Bacillota</taxon>
        <taxon>Clostridia</taxon>
        <taxon>Lachnospirales</taxon>
        <taxon>Lachnospiraceae</taxon>
        <taxon>Coprococcus</taxon>
    </lineage>
</organism>
<dbReference type="NCBIfam" id="TIGR04226">
    <property type="entry name" value="RrgB_K2N_iso_D2"/>
    <property type="match status" value="1"/>
</dbReference>
<dbReference type="Gene3D" id="2.60.40.10">
    <property type="entry name" value="Immunoglobulins"/>
    <property type="match status" value="1"/>
</dbReference>
<dbReference type="InterPro" id="IPR026466">
    <property type="entry name" value="Fim_isopep_form_D2_dom"/>
</dbReference>
<dbReference type="Gene3D" id="2.60.40.740">
    <property type="match status" value="1"/>
</dbReference>
<comment type="caution">
    <text evidence="8">The sequence shown here is derived from an EMBL/GenBank/DDBJ whole genome shotgun (WGS) entry which is preliminary data.</text>
</comment>
<evidence type="ECO:0000259" key="7">
    <source>
        <dbReference type="PROSITE" id="PS50847"/>
    </source>
</evidence>
<keyword evidence="5" id="KW-0812">Transmembrane</keyword>
<evidence type="ECO:0000256" key="4">
    <source>
        <dbReference type="ARBA" id="ARBA00023088"/>
    </source>
</evidence>
<reference evidence="8 9" key="1">
    <citation type="submission" date="2018-08" db="EMBL/GenBank/DDBJ databases">
        <title>A genome reference for cultivated species of the human gut microbiota.</title>
        <authorList>
            <person name="Zou Y."/>
            <person name="Xue W."/>
            <person name="Luo G."/>
        </authorList>
    </citation>
    <scope>NUCLEOTIDE SEQUENCE [LARGE SCALE GENOMIC DNA]</scope>
    <source>
        <strain evidence="8 9">TM07-19</strain>
    </source>
</reference>
<dbReference type="InterPro" id="IPR041033">
    <property type="entry name" value="SpaA_PFL_dom_1"/>
</dbReference>
<dbReference type="EMBL" id="QSOV01000010">
    <property type="protein sequence ID" value="RGJ22665.1"/>
    <property type="molecule type" value="Genomic_DNA"/>
</dbReference>
<evidence type="ECO:0000313" key="8">
    <source>
        <dbReference type="EMBL" id="RGJ22665.1"/>
    </source>
</evidence>
<feature type="chain" id="PRO_5017779921" evidence="6">
    <location>
        <begin position="39"/>
        <end position="512"/>
    </location>
</feature>
<name>A0A3E4GPF6_9FIRM</name>